<keyword evidence="3" id="KW-0539">Nucleus</keyword>
<name>A0A2T0A790_RHOTO</name>
<feature type="region of interest" description="Disordered" evidence="4">
    <location>
        <begin position="522"/>
        <end position="560"/>
    </location>
</feature>
<feature type="compositionally biased region" description="Acidic residues" evidence="4">
    <location>
        <begin position="527"/>
        <end position="547"/>
    </location>
</feature>
<feature type="compositionally biased region" description="Acidic residues" evidence="4">
    <location>
        <begin position="161"/>
        <end position="208"/>
    </location>
</feature>
<dbReference type="PANTHER" id="PTHR15367">
    <property type="entry name" value="DNA-DIRECTED RNA POLYMERASE III"/>
    <property type="match status" value="1"/>
</dbReference>
<feature type="region of interest" description="Disordered" evidence="4">
    <location>
        <begin position="1039"/>
        <end position="1144"/>
    </location>
</feature>
<feature type="region of interest" description="Disordered" evidence="4">
    <location>
        <begin position="1"/>
        <end position="28"/>
    </location>
</feature>
<feature type="compositionally biased region" description="Basic and acidic residues" evidence="4">
    <location>
        <begin position="253"/>
        <end position="269"/>
    </location>
</feature>
<comment type="caution">
    <text evidence="5">The sequence shown here is derived from an EMBL/GenBank/DDBJ whole genome shotgun (WGS) entry which is preliminary data.</text>
</comment>
<feature type="compositionally biased region" description="Low complexity" evidence="4">
    <location>
        <begin position="1431"/>
        <end position="1457"/>
    </location>
</feature>
<dbReference type="Proteomes" id="UP000239560">
    <property type="component" value="Unassembled WGS sequence"/>
</dbReference>
<organism evidence="5 6">
    <name type="scientific">Rhodotorula toruloides</name>
    <name type="common">Yeast</name>
    <name type="synonym">Rhodosporidium toruloides</name>
    <dbReference type="NCBI Taxonomy" id="5286"/>
    <lineage>
        <taxon>Eukaryota</taxon>
        <taxon>Fungi</taxon>
        <taxon>Dikarya</taxon>
        <taxon>Basidiomycota</taxon>
        <taxon>Pucciniomycotina</taxon>
        <taxon>Microbotryomycetes</taxon>
        <taxon>Sporidiobolales</taxon>
        <taxon>Sporidiobolaceae</taxon>
        <taxon>Rhodotorula</taxon>
    </lineage>
</organism>
<feature type="compositionally biased region" description="Low complexity" evidence="4">
    <location>
        <begin position="1108"/>
        <end position="1125"/>
    </location>
</feature>
<feature type="region of interest" description="Disordered" evidence="4">
    <location>
        <begin position="704"/>
        <end position="731"/>
    </location>
</feature>
<evidence type="ECO:0000313" key="5">
    <source>
        <dbReference type="EMBL" id="PRQ73870.1"/>
    </source>
</evidence>
<accession>A0A2T0A790</accession>
<feature type="compositionally biased region" description="Basic and acidic residues" evidence="4">
    <location>
        <begin position="1367"/>
        <end position="1376"/>
    </location>
</feature>
<feature type="compositionally biased region" description="Pro residues" evidence="4">
    <location>
        <begin position="1076"/>
        <end position="1096"/>
    </location>
</feature>
<evidence type="ECO:0000313" key="6">
    <source>
        <dbReference type="Proteomes" id="UP000239560"/>
    </source>
</evidence>
<dbReference type="OrthoDB" id="2148418at2759"/>
<feature type="compositionally biased region" description="Gly residues" evidence="4">
    <location>
        <begin position="1"/>
        <end position="19"/>
    </location>
</feature>
<gene>
    <name evidence="5" type="ORF">AAT19DRAFT_15437</name>
</gene>
<feature type="region of interest" description="Disordered" evidence="4">
    <location>
        <begin position="144"/>
        <end position="271"/>
    </location>
</feature>
<feature type="region of interest" description="Disordered" evidence="4">
    <location>
        <begin position="476"/>
        <end position="501"/>
    </location>
</feature>
<feature type="compositionally biased region" description="Polar residues" evidence="4">
    <location>
        <begin position="1039"/>
        <end position="1056"/>
    </location>
</feature>
<comment type="subcellular location">
    <subcellularLocation>
        <location evidence="1">Nucleus</location>
    </subcellularLocation>
</comment>
<feature type="region of interest" description="Disordered" evidence="4">
    <location>
        <begin position="1431"/>
        <end position="1462"/>
    </location>
</feature>
<feature type="region of interest" description="Disordered" evidence="4">
    <location>
        <begin position="1271"/>
        <end position="1309"/>
    </location>
</feature>
<feature type="region of interest" description="Disordered" evidence="4">
    <location>
        <begin position="1342"/>
        <end position="1383"/>
    </location>
</feature>
<comment type="similarity">
    <text evidence="2">Belongs to the eukaryotic RPC7 RNA polymerase subunit family.</text>
</comment>
<dbReference type="GO" id="GO:0005666">
    <property type="term" value="C:RNA polymerase III complex"/>
    <property type="evidence" value="ECO:0007669"/>
    <property type="project" value="TreeGrafter"/>
</dbReference>
<feature type="compositionally biased region" description="Low complexity" evidence="4">
    <location>
        <begin position="393"/>
        <end position="413"/>
    </location>
</feature>
<feature type="region of interest" description="Disordered" evidence="4">
    <location>
        <begin position="793"/>
        <end position="829"/>
    </location>
</feature>
<feature type="compositionally biased region" description="Pro residues" evidence="4">
    <location>
        <begin position="414"/>
        <end position="423"/>
    </location>
</feature>
<sequence length="1523" mass="161844">MASRGGRGGGRGGRGGGASGKPQPPMGHLQFNEIMEHSKKQLADVLYPPYEDFPDTEYPTEREARIAKRYNDMVAEMKYTPFFIEAPTRASTDIERWSDRFKPKTASAATATAALRTLHSARQYDKDLLPPSAFEAVFERKAKGKAAKSAGKSADAKGILEGDDDALGEDEEDEEADEDELIEEDEDDEGDNDYEMDYFDNGEEDDFDNLGGGGGGDDADSTLPSSSPDIVIPASHWSGTPSVSPSKRRKGKGRAEDRRESVLSERDANEGVLVDVQSASGFTPAANKTLFPPRTPSAFALSLLDKSPSLLKAQLSTPLIPLGTPITVRKKVYPPSERKENETPSARRNARRTGPDSPSPAGTATSSPSKTAADSPKSVRYSPSLRRLHSSPRKPAAQTPLAASSAPPASSSPTPAPTHPTPATPIHHLGLTPTAFSVSPFAHFSPSAPAIRTHASYRDEELTDCDADGSYWDADEDVSLSWSNGPSGSAESTEVVQGDEAEADEVDVEMAFAVGVLTLDAPVDGDGTAEADESVELTPTEVEDNDTVSDGADAESATSDEEIEVAAVLDDDKFAAVEEQPLAEADSSLYAVNDEAMEQTDLVEVEASEPTFASEATIGTTEPCDDAAEEAAEHPTPVEEDAALDIEVVEEPSLAEEAFKPASVVFELNVAALPTVEDDFTDDVEPAPAVEEALPNVEEDVASAEPLVVSSSPTPALTESMPSVEESEEPAPVIDAVDVGQEVMELVHLDESPIAFESQNEQPDGGADAAITAVETSDDALPAATLEVTAATPPSAPRAILPSTTPTRPPPSALRQPAQLTSTAAPTAKRQLTKLTSTAAQRPAPSLAGKTKLTALVPGSAATGSRLLGTSRLAVPKRDACRYPPSLVRLVVVDLVDAFEQLEHVGTAFSGSRPAWSTFDRDSRDELVYRKSAPEYRSSWSFASAIYSHDRQAYDYRPSSPLPATHRSAPCVSRSSRIPPRSFRTSFSLITNDQCTLVSLDSPHSDFFSTACPLKPRAGYSPSLGLDRLEYGSASNNSRKAAEVSSTPSLNLSAASPSKRRAGRIVDGKLEIPRTPAVPPTPSPAALPPVETPSFPPRTATPTQLDVPASTIASTPTASPSPSRASPRRLAAHFPPVSPHRSPRRILIDQPTTSTENLPPTPSTALLAPAEKLITAISTTIFEPSARPASVRATRRTRLAEVQATAPPSTDASDVVVEPPATLRSSRRTIAPTVAPVQPEPVAEPAVVQPKTPILRTRRSRLRLLTEEAAAVTAEPAAEPEPVVQSSPAPVEDAQPATARPLPSFRPAPAATQDELNRLTQRNTKKNQVAFNRIKLETVFVDGARPPSPTSKIRKAFGSEGSLGRTTTKEGREARAAKRRNALRSSLDGSELAALAEELKAESGSSIEAELPKRHFRAAGDDEQYFTPQKAGGALKSAAGGRKRSPGSGSSSASASPRRQEAKRVKWDRALVYEGPLDREARSNGESILKPVDLDAWGNSTSIASLGKPTSITIRMRVFKDEQ</sequence>
<evidence type="ECO:0000256" key="1">
    <source>
        <dbReference type="ARBA" id="ARBA00004123"/>
    </source>
</evidence>
<feature type="compositionally biased region" description="Low complexity" evidence="4">
    <location>
        <begin position="1271"/>
        <end position="1284"/>
    </location>
</feature>
<dbReference type="PANTHER" id="PTHR15367:SF2">
    <property type="entry name" value="DNA-DIRECTED RNA POLYMERASE III SUBUNIT"/>
    <property type="match status" value="1"/>
</dbReference>
<dbReference type="EMBL" id="LCTV02000007">
    <property type="protein sequence ID" value="PRQ73870.1"/>
    <property type="molecule type" value="Genomic_DNA"/>
</dbReference>
<dbReference type="GO" id="GO:0006383">
    <property type="term" value="P:transcription by RNA polymerase III"/>
    <property type="evidence" value="ECO:0007669"/>
    <property type="project" value="InterPro"/>
</dbReference>
<evidence type="ECO:0000256" key="2">
    <source>
        <dbReference type="ARBA" id="ARBA00008352"/>
    </source>
</evidence>
<dbReference type="InterPro" id="IPR024661">
    <property type="entry name" value="RNA_pol_III_Rpc31"/>
</dbReference>
<feature type="region of interest" description="Disordered" evidence="4">
    <location>
        <begin position="1201"/>
        <end position="1224"/>
    </location>
</feature>
<evidence type="ECO:0000256" key="4">
    <source>
        <dbReference type="SAM" id="MobiDB-lite"/>
    </source>
</evidence>
<feature type="compositionally biased region" description="Low complexity" evidence="4">
    <location>
        <begin position="355"/>
        <end position="385"/>
    </location>
</feature>
<feature type="compositionally biased region" description="Polar residues" evidence="4">
    <location>
        <begin position="480"/>
        <end position="492"/>
    </location>
</feature>
<evidence type="ECO:0000256" key="3">
    <source>
        <dbReference type="ARBA" id="ARBA00023242"/>
    </source>
</evidence>
<reference evidence="5 6" key="1">
    <citation type="journal article" date="2018" name="Elife">
        <title>Functional genomics of lipid metabolism in the oleaginous yeast Rhodosporidium toruloides.</title>
        <authorList>
            <person name="Coradetti S.T."/>
            <person name="Pinel D."/>
            <person name="Geiselman G."/>
            <person name="Ito M."/>
            <person name="Mondo S."/>
            <person name="Reilly M.C."/>
            <person name="Cheng Y.F."/>
            <person name="Bauer S."/>
            <person name="Grigoriev I."/>
            <person name="Gladden J.M."/>
            <person name="Simmons B.A."/>
            <person name="Brem R."/>
            <person name="Arkin A.P."/>
            <person name="Skerker J.M."/>
        </authorList>
    </citation>
    <scope>NUCLEOTIDE SEQUENCE [LARGE SCALE GENOMIC DNA]</scope>
    <source>
        <strain evidence="5 6">NBRC 0880</strain>
    </source>
</reference>
<feature type="region of interest" description="Disordered" evidence="4">
    <location>
        <begin position="316"/>
        <end position="431"/>
    </location>
</feature>
<proteinExistence type="inferred from homology"/>
<protein>
    <submittedName>
        <fullName evidence="5">Uncharacterized protein</fullName>
    </submittedName>
</protein>